<gene>
    <name evidence="2" type="ORF">U5E74_25080</name>
</gene>
<feature type="compositionally biased region" description="Basic residues" evidence="1">
    <location>
        <begin position="83"/>
        <end position="96"/>
    </location>
</feature>
<evidence type="ECO:0000256" key="1">
    <source>
        <dbReference type="SAM" id="MobiDB-lite"/>
    </source>
</evidence>
<dbReference type="RefSeq" id="WP_132467600.1">
    <property type="nucleotide sequence ID" value="NZ_CP040183.1"/>
</dbReference>
<name>A0ABU5M9Y2_RAOPL</name>
<evidence type="ECO:0000313" key="3">
    <source>
        <dbReference type="Proteomes" id="UP001293169"/>
    </source>
</evidence>
<feature type="compositionally biased region" description="Basic and acidic residues" evidence="1">
    <location>
        <begin position="66"/>
        <end position="82"/>
    </location>
</feature>
<dbReference type="EMBL" id="JAXUDK010000023">
    <property type="protein sequence ID" value="MDZ7468901.1"/>
    <property type="molecule type" value="Genomic_DNA"/>
</dbReference>
<evidence type="ECO:0000313" key="2">
    <source>
        <dbReference type="EMBL" id="MDZ7468901.1"/>
    </source>
</evidence>
<comment type="caution">
    <text evidence="2">The sequence shown here is derived from an EMBL/GenBank/DDBJ whole genome shotgun (WGS) entry which is preliminary data.</text>
</comment>
<organism evidence="2 3">
    <name type="scientific">Raoultella planticola</name>
    <name type="common">Klebsiella planticola</name>
    <dbReference type="NCBI Taxonomy" id="575"/>
    <lineage>
        <taxon>Bacteria</taxon>
        <taxon>Pseudomonadati</taxon>
        <taxon>Pseudomonadota</taxon>
        <taxon>Gammaproteobacteria</taxon>
        <taxon>Enterobacterales</taxon>
        <taxon>Enterobacteriaceae</taxon>
        <taxon>Klebsiella/Raoultella group</taxon>
        <taxon>Raoultella</taxon>
    </lineage>
</organism>
<proteinExistence type="predicted"/>
<protein>
    <submittedName>
        <fullName evidence="2">Uncharacterized protein</fullName>
    </submittedName>
</protein>
<sequence>MQSLKIEYVNGMLVALEIDGQPQLDKTAVQAINFTHEQGATPVLRITVAEQIVAPAQPEITQEAPQPEKEGELLLAKTETRQPRNRNKNRNRNRSH</sequence>
<dbReference type="Proteomes" id="UP001293169">
    <property type="component" value="Unassembled WGS sequence"/>
</dbReference>
<keyword evidence="3" id="KW-1185">Reference proteome</keyword>
<reference evidence="2 3" key="1">
    <citation type="submission" date="2023-12" db="EMBL/GenBank/DDBJ databases">
        <title>N/s.</title>
        <authorList>
            <person name="Dale J."/>
        </authorList>
    </citation>
    <scope>NUCLEOTIDE SEQUENCE [LARGE SCALE GENOMIC DNA]</scope>
    <source>
        <strain evidence="2 3">2023EL-01226</strain>
    </source>
</reference>
<accession>A0ABU5M9Y2</accession>
<feature type="region of interest" description="Disordered" evidence="1">
    <location>
        <begin position="57"/>
        <end position="96"/>
    </location>
</feature>